<feature type="transmembrane region" description="Helical" evidence="1">
    <location>
        <begin position="325"/>
        <end position="348"/>
    </location>
</feature>
<dbReference type="RefSeq" id="WP_395115497.1">
    <property type="nucleotide sequence ID" value="NZ_JBIMSO010000058.1"/>
</dbReference>
<dbReference type="EMBL" id="JBIMSO010000058">
    <property type="protein sequence ID" value="MFH5209791.1"/>
    <property type="molecule type" value="Genomic_DNA"/>
</dbReference>
<feature type="transmembrane region" description="Helical" evidence="1">
    <location>
        <begin position="433"/>
        <end position="451"/>
    </location>
</feature>
<accession>A0ABW7JRW0</accession>
<organism evidence="2 3">
    <name type="scientific">Antrihabitans spumae</name>
    <dbReference type="NCBI Taxonomy" id="3373370"/>
    <lineage>
        <taxon>Bacteria</taxon>
        <taxon>Bacillati</taxon>
        <taxon>Actinomycetota</taxon>
        <taxon>Actinomycetes</taxon>
        <taxon>Mycobacteriales</taxon>
        <taxon>Nocardiaceae</taxon>
        <taxon>Antrihabitans</taxon>
    </lineage>
</organism>
<reference evidence="2 3" key="1">
    <citation type="submission" date="2024-10" db="EMBL/GenBank/DDBJ databases">
        <authorList>
            <person name="Riesco R."/>
        </authorList>
    </citation>
    <scope>NUCLEOTIDE SEQUENCE [LARGE SCALE GENOMIC DNA]</scope>
    <source>
        <strain evidence="2 3">NCIMB 15449</strain>
    </source>
</reference>
<gene>
    <name evidence="2" type="ORF">ACHIPZ_16550</name>
</gene>
<feature type="transmembrane region" description="Helical" evidence="1">
    <location>
        <begin position="184"/>
        <end position="200"/>
    </location>
</feature>
<proteinExistence type="predicted"/>
<feature type="transmembrane region" description="Helical" evidence="1">
    <location>
        <begin position="408"/>
        <end position="426"/>
    </location>
</feature>
<feature type="transmembrane region" description="Helical" evidence="1">
    <location>
        <begin position="354"/>
        <end position="371"/>
    </location>
</feature>
<evidence type="ECO:0000313" key="2">
    <source>
        <dbReference type="EMBL" id="MFH5209791.1"/>
    </source>
</evidence>
<keyword evidence="1" id="KW-0812">Transmembrane</keyword>
<feature type="transmembrane region" description="Helical" evidence="1">
    <location>
        <begin position="131"/>
        <end position="150"/>
    </location>
</feature>
<name>A0ABW7JRW0_9NOCA</name>
<keyword evidence="1" id="KW-0472">Membrane</keyword>
<feature type="transmembrane region" description="Helical" evidence="1">
    <location>
        <begin position="12"/>
        <end position="33"/>
    </location>
</feature>
<comment type="caution">
    <text evidence="2">The sequence shown here is derived from an EMBL/GenBank/DDBJ whole genome shotgun (WGS) entry which is preliminary data.</text>
</comment>
<feature type="transmembrane region" description="Helical" evidence="1">
    <location>
        <begin position="229"/>
        <end position="249"/>
    </location>
</feature>
<dbReference type="Proteomes" id="UP001609175">
    <property type="component" value="Unassembled WGS sequence"/>
</dbReference>
<evidence type="ECO:0000313" key="3">
    <source>
        <dbReference type="Proteomes" id="UP001609175"/>
    </source>
</evidence>
<evidence type="ECO:0000256" key="1">
    <source>
        <dbReference type="SAM" id="Phobius"/>
    </source>
</evidence>
<feature type="transmembrane region" description="Helical" evidence="1">
    <location>
        <begin position="383"/>
        <end position="402"/>
    </location>
</feature>
<feature type="transmembrane region" description="Helical" evidence="1">
    <location>
        <begin position="698"/>
        <end position="720"/>
    </location>
</feature>
<feature type="transmembrane region" description="Helical" evidence="1">
    <location>
        <begin position="102"/>
        <end position="124"/>
    </location>
</feature>
<protein>
    <recommendedName>
        <fullName evidence="4">YfhO family protein</fullName>
    </recommendedName>
</protein>
<keyword evidence="1" id="KW-1133">Transmembrane helix</keyword>
<evidence type="ECO:0008006" key="4">
    <source>
        <dbReference type="Google" id="ProtNLM"/>
    </source>
</evidence>
<feature type="transmembrane region" description="Helical" evidence="1">
    <location>
        <begin position="290"/>
        <end position="313"/>
    </location>
</feature>
<sequence>MGDETRESRKTVLLWAGAAVVGVVAGYIAVLLVNVRHFYTDDTESQYVPLWITIGQHLRNGQFPGLVTDEWMTGNYSVEGQGSLLNPPQMLVSLIAPSFDNLLVLATLVKLAYSIVLVLGVFRVCRAYGALAPWAAVAGVAFTFSGWVLFLDQATWVLALAGTAWLTHAWASGIRYARGRGGPIPVFVFIFFAITVGYMWPGIETAMMICAVAVGELIYQRNWLAPVRLLAVAGFAGLAGLMTYLPSFLSSHVTWRDAEVVIKNDGFMTIPWSESLNSSLPTTLPSFNSWFGLIQPFPIVYIAWFLIPGLAFIDWKAASRSARDVSGAAIFALAALMWIAGPAVIGPLRWPARVMPMLALGLLVLVCVLFSKHGTLKSWRTRVGVSAFLLLLLLMRTISSAPSGRLKTHVAAAVVVGLMGAVVLLVAAKRNQATACALLIASVVPIAYYQVDQVPHHPMSWNLPEKRKQAQDVFPDFDGLTLQLADSQLFPIPEKFLGGVYSSLVVGYYAKDLDLNYVNGYTPIGHYWFSQHLCMRWDGSVCPDAKRRVFEKEPTTGKTLADLMKVDRVVLQAAMYPNADSEPAPDGWKWVQYPGHERWIYVLEREGGPISTVNGRVAATENVTATSVSESDDSSKVTVTSAQGGRVVFARLAWPGYHVTLSGEDIGYDTVMDTFLSVDIPAGTTDADLEVTWSPPGWQLGSATAVLGLAGVAVLQLLYVRGRRRPVDEAVPEPVSAS</sequence>